<dbReference type="InterPro" id="IPR001245">
    <property type="entry name" value="Ser-Thr/Tyr_kinase_cat_dom"/>
</dbReference>
<evidence type="ECO:0000256" key="14">
    <source>
        <dbReference type="ARBA" id="ARBA00023157"/>
    </source>
</evidence>
<keyword evidence="16" id="KW-0325">Glycoprotein</keyword>
<feature type="domain" description="Bulb-type lectin" evidence="23">
    <location>
        <begin position="29"/>
        <end position="154"/>
    </location>
</feature>
<dbReference type="Pfam" id="PF08276">
    <property type="entry name" value="PAN_2"/>
    <property type="match status" value="1"/>
</dbReference>
<evidence type="ECO:0000256" key="3">
    <source>
        <dbReference type="ARBA" id="ARBA00022527"/>
    </source>
</evidence>
<keyword evidence="6 20" id="KW-0812">Transmembrane</keyword>
<dbReference type="Pfam" id="PF01453">
    <property type="entry name" value="B_lectin"/>
    <property type="match status" value="1"/>
</dbReference>
<dbReference type="CDD" id="cd14066">
    <property type="entry name" value="STKc_IRAK"/>
    <property type="match status" value="1"/>
</dbReference>
<dbReference type="Proteomes" id="UP001497516">
    <property type="component" value="Chromosome 8"/>
</dbReference>
<dbReference type="PANTHER" id="PTHR27002:SF841">
    <property type="entry name" value="RECEPTOR-LIKE SERINE_THREONINE-PROTEIN KINASE"/>
    <property type="match status" value="1"/>
</dbReference>
<dbReference type="Pfam" id="PF07714">
    <property type="entry name" value="PK_Tyr_Ser-Thr"/>
    <property type="match status" value="1"/>
</dbReference>
<dbReference type="PIRSF" id="PIRSF000641">
    <property type="entry name" value="SRK"/>
    <property type="match status" value="1"/>
</dbReference>
<evidence type="ECO:0000256" key="9">
    <source>
        <dbReference type="ARBA" id="ARBA00022741"/>
    </source>
</evidence>
<evidence type="ECO:0000256" key="19">
    <source>
        <dbReference type="PIRNR" id="PIRNR000641"/>
    </source>
</evidence>
<keyword evidence="12 20" id="KW-1133">Transmembrane helix</keyword>
<keyword evidence="3 19" id="KW-0723">Serine/threonine-protein kinase</keyword>
<dbReference type="InterPro" id="IPR000719">
    <property type="entry name" value="Prot_kinase_dom"/>
</dbReference>
<dbReference type="GO" id="GO:0030246">
    <property type="term" value="F:carbohydrate binding"/>
    <property type="evidence" value="ECO:0007669"/>
    <property type="project" value="UniProtKB-KW"/>
</dbReference>
<dbReference type="AlphaFoldDB" id="A0AAV2G988"/>
<dbReference type="PANTHER" id="PTHR27002">
    <property type="entry name" value="RECEPTOR-LIKE SERINE/THREONINE-PROTEIN KINASE SD1-8"/>
    <property type="match status" value="1"/>
</dbReference>
<keyword evidence="5 19" id="KW-0808">Transferase</keyword>
<comment type="similarity">
    <text evidence="19">Belongs to the protein kinase superfamily. Ser/Thr protein kinase family.</text>
</comment>
<keyword evidence="26" id="KW-1185">Reference proteome</keyword>
<dbReference type="PROSITE" id="PS50948">
    <property type="entry name" value="PAN"/>
    <property type="match status" value="1"/>
</dbReference>
<evidence type="ECO:0000256" key="13">
    <source>
        <dbReference type="ARBA" id="ARBA00023136"/>
    </source>
</evidence>
<dbReference type="InterPro" id="IPR011009">
    <property type="entry name" value="Kinase-like_dom_sf"/>
</dbReference>
<dbReference type="CDD" id="cd01098">
    <property type="entry name" value="PAN_AP_plant"/>
    <property type="match status" value="1"/>
</dbReference>
<evidence type="ECO:0000256" key="17">
    <source>
        <dbReference type="ARBA" id="ARBA00047899"/>
    </source>
</evidence>
<dbReference type="Gene3D" id="3.30.200.20">
    <property type="entry name" value="Phosphorylase Kinase, domain 1"/>
    <property type="match status" value="1"/>
</dbReference>
<evidence type="ECO:0000256" key="11">
    <source>
        <dbReference type="ARBA" id="ARBA00022840"/>
    </source>
</evidence>
<dbReference type="GO" id="GO:0048544">
    <property type="term" value="P:recognition of pollen"/>
    <property type="evidence" value="ECO:0007669"/>
    <property type="project" value="InterPro"/>
</dbReference>
<dbReference type="GO" id="GO:0005886">
    <property type="term" value="C:plasma membrane"/>
    <property type="evidence" value="ECO:0007669"/>
    <property type="project" value="UniProtKB-SubCell"/>
</dbReference>
<reference evidence="25 26" key="1">
    <citation type="submission" date="2024-04" db="EMBL/GenBank/DDBJ databases">
        <authorList>
            <person name="Fracassetti M."/>
        </authorList>
    </citation>
    <scope>NUCLEOTIDE SEQUENCE [LARGE SCALE GENOMIC DNA]</scope>
</reference>
<dbReference type="Gene3D" id="1.10.510.10">
    <property type="entry name" value="Transferase(Phosphotransferase) domain 1"/>
    <property type="match status" value="1"/>
</dbReference>
<feature type="domain" description="Protein kinase" evidence="22">
    <location>
        <begin position="516"/>
        <end position="817"/>
    </location>
</feature>
<dbReference type="GO" id="GO:0005524">
    <property type="term" value="F:ATP binding"/>
    <property type="evidence" value="ECO:0007669"/>
    <property type="project" value="UniProtKB-KW"/>
</dbReference>
<keyword evidence="9 19" id="KW-0547">Nucleotide-binding</keyword>
<evidence type="ECO:0000256" key="2">
    <source>
        <dbReference type="ARBA" id="ARBA00022475"/>
    </source>
</evidence>
<evidence type="ECO:0000313" key="25">
    <source>
        <dbReference type="EMBL" id="CAL1406794.1"/>
    </source>
</evidence>
<protein>
    <recommendedName>
        <fullName evidence="19">Receptor-like serine/threonine-protein kinase</fullName>
        <ecNumber evidence="19">2.7.11.1</ecNumber>
    </recommendedName>
</protein>
<dbReference type="InterPro" id="IPR008271">
    <property type="entry name" value="Ser/Thr_kinase_AS"/>
</dbReference>
<evidence type="ECO:0000256" key="15">
    <source>
        <dbReference type="ARBA" id="ARBA00023170"/>
    </source>
</evidence>
<dbReference type="InterPro" id="IPR000858">
    <property type="entry name" value="S_locus_glycoprot_dom"/>
</dbReference>
<dbReference type="SUPFAM" id="SSF51110">
    <property type="entry name" value="alpha-D-mannose-specific plant lectins"/>
    <property type="match status" value="1"/>
</dbReference>
<evidence type="ECO:0000256" key="8">
    <source>
        <dbReference type="ARBA" id="ARBA00022734"/>
    </source>
</evidence>
<comment type="catalytic activity">
    <reaction evidence="17 19">
        <text>L-threonyl-[protein] + ATP = O-phospho-L-threonyl-[protein] + ADP + H(+)</text>
        <dbReference type="Rhea" id="RHEA:46608"/>
        <dbReference type="Rhea" id="RHEA-COMP:11060"/>
        <dbReference type="Rhea" id="RHEA-COMP:11605"/>
        <dbReference type="ChEBI" id="CHEBI:15378"/>
        <dbReference type="ChEBI" id="CHEBI:30013"/>
        <dbReference type="ChEBI" id="CHEBI:30616"/>
        <dbReference type="ChEBI" id="CHEBI:61977"/>
        <dbReference type="ChEBI" id="CHEBI:456216"/>
        <dbReference type="EC" id="2.7.11.1"/>
    </reaction>
</comment>
<feature type="transmembrane region" description="Helical" evidence="20">
    <location>
        <begin position="441"/>
        <end position="464"/>
    </location>
</feature>
<dbReference type="EC" id="2.7.11.1" evidence="19"/>
<dbReference type="FunFam" id="2.90.10.10:FF:000009">
    <property type="entry name" value="Receptor-like serine/threonine-protein kinase SD1-8"/>
    <property type="match status" value="1"/>
</dbReference>
<sequence>MDDHPPVKLLVFQYATSLLFLLFHLCLAADRVTPDQPLLSNQTIVSAGGIFELGFFSPGNSTNSYLGIWYSKIPLQTVVWVANRNTPIPDRSSSALTISNGTLLLFRESGVPIWAASVSSSSSESPPSLEAVLHDNGNFVLIDSSSSSPPPLWQSFDYPTDTLLPGAKLGRNKLTNEFTSLASWNNASDPAPGAYSLQLDPKCTIQFVTLYKNLTSATTIPGAELMNNNSYTENDRELYFTFNGSSSSGGAKSRILLGSKGIVQGFSWVDSTSKWSLIWQEPRDQCRVFAFCGAFGSCDIASSPPCSCLTGFVPKSPQAWSLRDYSDGCVRKFPLGCETSGGDKKKDRFVEGYELPDKGGQLTVGGSSYSVGSAQQCESICSYSCSCTAYAYQANVCSIWSGELFNLLKLQNDRYSQPVYTRLAALENETLGSGSNLKRKLLIGFGAAVGSIAILVIVVALVSITRRNRRKRKAAKNYMAEIEKNKYGIGGGDGQNNDTQLSFSSLKDVLVATDNFSEANKLGEGGFGPVYKGKLSGDQEVAMKRLSKKSGQGLEEFMNVLCAMGFKRDLGLCFNELAKLQHTYLVRLLGCCVERDEKILIYEYMPNRSLDKFLFGSSEKAKLDWAVRVKIAEGVAQGLLYIHKYSRLKVIHRDLKASNVLLDAAMNPKISDFGMARIFGIDQAEANTNRIVGTYGYMSPEYAFYGQFSEKSDVFSYGVLLLEIVSGRRNTDFYDPEIPFSLVCWAWELWKEGKPEGLIDPAVKDTCVNHVEAVKFIHVGLLCVQEVPGDRPTMSSVAQMLSSSDSQSFPLPGEPAFNTRRAVSVVESGDQVRVNCSNNQLTMSLPTGR</sequence>
<dbReference type="SMART" id="SM00220">
    <property type="entry name" value="S_TKc"/>
    <property type="match status" value="1"/>
</dbReference>
<evidence type="ECO:0000256" key="1">
    <source>
        <dbReference type="ARBA" id="ARBA00004251"/>
    </source>
</evidence>
<dbReference type="GO" id="GO:0004674">
    <property type="term" value="F:protein serine/threonine kinase activity"/>
    <property type="evidence" value="ECO:0007669"/>
    <property type="project" value="UniProtKB-KW"/>
</dbReference>
<gene>
    <name evidence="25" type="ORF">LTRI10_LOCUS46497</name>
</gene>
<dbReference type="Pfam" id="PF00954">
    <property type="entry name" value="S_locus_glycop"/>
    <property type="match status" value="1"/>
</dbReference>
<dbReference type="SUPFAM" id="SSF56112">
    <property type="entry name" value="Protein kinase-like (PK-like)"/>
    <property type="match status" value="1"/>
</dbReference>
<evidence type="ECO:0000256" key="10">
    <source>
        <dbReference type="ARBA" id="ARBA00022777"/>
    </source>
</evidence>
<dbReference type="PROSITE" id="PS50011">
    <property type="entry name" value="PROTEIN_KINASE_DOM"/>
    <property type="match status" value="1"/>
</dbReference>
<keyword evidence="11 19" id="KW-0067">ATP-binding</keyword>
<keyword evidence="2" id="KW-1003">Cell membrane</keyword>
<keyword evidence="7 21" id="KW-0732">Signal</keyword>
<dbReference type="EMBL" id="OZ034821">
    <property type="protein sequence ID" value="CAL1406794.1"/>
    <property type="molecule type" value="Genomic_DNA"/>
</dbReference>
<evidence type="ECO:0000256" key="20">
    <source>
        <dbReference type="SAM" id="Phobius"/>
    </source>
</evidence>
<accession>A0AAV2G988</accession>
<name>A0AAV2G988_9ROSI</name>
<dbReference type="PROSITE" id="PS00108">
    <property type="entry name" value="PROTEIN_KINASE_ST"/>
    <property type="match status" value="1"/>
</dbReference>
<keyword evidence="10 19" id="KW-0418">Kinase</keyword>
<comment type="catalytic activity">
    <reaction evidence="18 19">
        <text>L-seryl-[protein] + ATP = O-phospho-L-seryl-[protein] + ADP + H(+)</text>
        <dbReference type="Rhea" id="RHEA:17989"/>
        <dbReference type="Rhea" id="RHEA-COMP:9863"/>
        <dbReference type="Rhea" id="RHEA-COMP:11604"/>
        <dbReference type="ChEBI" id="CHEBI:15378"/>
        <dbReference type="ChEBI" id="CHEBI:29999"/>
        <dbReference type="ChEBI" id="CHEBI:30616"/>
        <dbReference type="ChEBI" id="CHEBI:83421"/>
        <dbReference type="ChEBI" id="CHEBI:456216"/>
        <dbReference type="EC" id="2.7.11.1"/>
    </reaction>
</comment>
<keyword evidence="4" id="KW-0597">Phosphoprotein</keyword>
<dbReference type="CDD" id="cd00028">
    <property type="entry name" value="B_lectin"/>
    <property type="match status" value="1"/>
</dbReference>
<comment type="subcellular location">
    <subcellularLocation>
        <location evidence="1">Cell membrane</location>
        <topology evidence="1">Single-pass type I membrane protein</topology>
    </subcellularLocation>
</comment>
<keyword evidence="13 20" id="KW-0472">Membrane</keyword>
<feature type="chain" id="PRO_5043898194" description="Receptor-like serine/threonine-protein kinase" evidence="21">
    <location>
        <begin position="29"/>
        <end position="849"/>
    </location>
</feature>
<keyword evidence="8" id="KW-0430">Lectin</keyword>
<evidence type="ECO:0000256" key="16">
    <source>
        <dbReference type="ARBA" id="ARBA00023180"/>
    </source>
</evidence>
<dbReference type="InterPro" id="IPR024171">
    <property type="entry name" value="SRK-like_kinase"/>
</dbReference>
<evidence type="ECO:0000313" key="26">
    <source>
        <dbReference type="Proteomes" id="UP001497516"/>
    </source>
</evidence>
<evidence type="ECO:0000256" key="6">
    <source>
        <dbReference type="ARBA" id="ARBA00022692"/>
    </source>
</evidence>
<evidence type="ECO:0000256" key="4">
    <source>
        <dbReference type="ARBA" id="ARBA00022553"/>
    </source>
</evidence>
<evidence type="ECO:0000259" key="24">
    <source>
        <dbReference type="PROSITE" id="PS50948"/>
    </source>
</evidence>
<dbReference type="SMART" id="SM00108">
    <property type="entry name" value="B_lectin"/>
    <property type="match status" value="1"/>
</dbReference>
<dbReference type="InterPro" id="IPR003609">
    <property type="entry name" value="Pan_app"/>
</dbReference>
<organism evidence="25 26">
    <name type="scientific">Linum trigynum</name>
    <dbReference type="NCBI Taxonomy" id="586398"/>
    <lineage>
        <taxon>Eukaryota</taxon>
        <taxon>Viridiplantae</taxon>
        <taxon>Streptophyta</taxon>
        <taxon>Embryophyta</taxon>
        <taxon>Tracheophyta</taxon>
        <taxon>Spermatophyta</taxon>
        <taxon>Magnoliopsida</taxon>
        <taxon>eudicotyledons</taxon>
        <taxon>Gunneridae</taxon>
        <taxon>Pentapetalae</taxon>
        <taxon>rosids</taxon>
        <taxon>fabids</taxon>
        <taxon>Malpighiales</taxon>
        <taxon>Linaceae</taxon>
        <taxon>Linum</taxon>
    </lineage>
</organism>
<evidence type="ECO:0000256" key="12">
    <source>
        <dbReference type="ARBA" id="ARBA00022989"/>
    </source>
</evidence>
<dbReference type="FunFam" id="1.10.510.10:FF:000060">
    <property type="entry name" value="G-type lectin S-receptor-like serine/threonine-protein kinase"/>
    <property type="match status" value="1"/>
</dbReference>
<evidence type="ECO:0000259" key="22">
    <source>
        <dbReference type="PROSITE" id="PS50011"/>
    </source>
</evidence>
<evidence type="ECO:0000256" key="7">
    <source>
        <dbReference type="ARBA" id="ARBA00022729"/>
    </source>
</evidence>
<dbReference type="InterPro" id="IPR001480">
    <property type="entry name" value="Bulb-type_lectin_dom"/>
</dbReference>
<keyword evidence="15" id="KW-0675">Receptor</keyword>
<keyword evidence="14" id="KW-1015">Disulfide bond</keyword>
<evidence type="ECO:0000256" key="18">
    <source>
        <dbReference type="ARBA" id="ARBA00048679"/>
    </source>
</evidence>
<dbReference type="PROSITE" id="PS50927">
    <property type="entry name" value="BULB_LECTIN"/>
    <property type="match status" value="1"/>
</dbReference>
<feature type="domain" description="Apple" evidence="24">
    <location>
        <begin position="337"/>
        <end position="424"/>
    </location>
</feature>
<proteinExistence type="inferred from homology"/>
<evidence type="ECO:0000259" key="23">
    <source>
        <dbReference type="PROSITE" id="PS50927"/>
    </source>
</evidence>
<evidence type="ECO:0000256" key="5">
    <source>
        <dbReference type="ARBA" id="ARBA00022679"/>
    </source>
</evidence>
<dbReference type="InterPro" id="IPR036426">
    <property type="entry name" value="Bulb-type_lectin_dom_sf"/>
</dbReference>
<feature type="signal peptide" evidence="21">
    <location>
        <begin position="1"/>
        <end position="28"/>
    </location>
</feature>
<evidence type="ECO:0000256" key="21">
    <source>
        <dbReference type="SAM" id="SignalP"/>
    </source>
</evidence>
<dbReference type="Gene3D" id="2.90.10.10">
    <property type="entry name" value="Bulb-type lectin domain"/>
    <property type="match status" value="1"/>
</dbReference>